<feature type="compositionally biased region" description="Low complexity" evidence="1">
    <location>
        <begin position="21"/>
        <end position="35"/>
    </location>
</feature>
<proteinExistence type="predicted"/>
<comment type="caution">
    <text evidence="2">The sequence shown here is derived from an EMBL/GenBank/DDBJ whole genome shotgun (WGS) entry which is preliminary data.</text>
</comment>
<evidence type="ECO:0000256" key="1">
    <source>
        <dbReference type="SAM" id="MobiDB-lite"/>
    </source>
</evidence>
<reference evidence="2 3" key="1">
    <citation type="submission" date="2019-05" db="EMBL/GenBank/DDBJ databases">
        <title>Another draft genome of Portunus trituberculatus and its Hox gene families provides insights of decapod evolution.</title>
        <authorList>
            <person name="Jeong J.-H."/>
            <person name="Song I."/>
            <person name="Kim S."/>
            <person name="Choi T."/>
            <person name="Kim D."/>
            <person name="Ryu S."/>
            <person name="Kim W."/>
        </authorList>
    </citation>
    <scope>NUCLEOTIDE SEQUENCE [LARGE SCALE GENOMIC DNA]</scope>
    <source>
        <tissue evidence="2">Muscle</tissue>
    </source>
</reference>
<keyword evidence="3" id="KW-1185">Reference proteome</keyword>
<dbReference type="AlphaFoldDB" id="A0A5B7EF92"/>
<accession>A0A5B7EF92</accession>
<organism evidence="2 3">
    <name type="scientific">Portunus trituberculatus</name>
    <name type="common">Swimming crab</name>
    <name type="synonym">Neptunus trituberculatus</name>
    <dbReference type="NCBI Taxonomy" id="210409"/>
    <lineage>
        <taxon>Eukaryota</taxon>
        <taxon>Metazoa</taxon>
        <taxon>Ecdysozoa</taxon>
        <taxon>Arthropoda</taxon>
        <taxon>Crustacea</taxon>
        <taxon>Multicrustacea</taxon>
        <taxon>Malacostraca</taxon>
        <taxon>Eumalacostraca</taxon>
        <taxon>Eucarida</taxon>
        <taxon>Decapoda</taxon>
        <taxon>Pleocyemata</taxon>
        <taxon>Brachyura</taxon>
        <taxon>Eubrachyura</taxon>
        <taxon>Portunoidea</taxon>
        <taxon>Portunidae</taxon>
        <taxon>Portuninae</taxon>
        <taxon>Portunus</taxon>
    </lineage>
</organism>
<dbReference type="EMBL" id="VSRR010002552">
    <property type="protein sequence ID" value="MPC32045.1"/>
    <property type="molecule type" value="Genomic_DNA"/>
</dbReference>
<evidence type="ECO:0000313" key="2">
    <source>
        <dbReference type="EMBL" id="MPC32045.1"/>
    </source>
</evidence>
<feature type="region of interest" description="Disordered" evidence="1">
    <location>
        <begin position="18"/>
        <end position="47"/>
    </location>
</feature>
<dbReference type="OrthoDB" id="6380429at2759"/>
<name>A0A5B7EF92_PORTR</name>
<gene>
    <name evidence="2" type="ORF">E2C01_025348</name>
</gene>
<evidence type="ECO:0000313" key="3">
    <source>
        <dbReference type="Proteomes" id="UP000324222"/>
    </source>
</evidence>
<sequence>MDGSAVVDVATLDGPAALPAGGSSPSYYTGGSESPVLHGDAPGHEAHSADGVLAVGQQLRARGISEVGAEIILASWKPATARQYKPHIMW</sequence>
<protein>
    <submittedName>
        <fullName evidence="2">Uncharacterized protein</fullName>
    </submittedName>
</protein>
<dbReference type="Proteomes" id="UP000324222">
    <property type="component" value="Unassembled WGS sequence"/>
</dbReference>